<dbReference type="Gene3D" id="1.20.1280.50">
    <property type="match status" value="1"/>
</dbReference>
<dbReference type="GO" id="GO:0005634">
    <property type="term" value="C:nucleus"/>
    <property type="evidence" value="ECO:0007669"/>
    <property type="project" value="TreeGrafter"/>
</dbReference>
<dbReference type="InterPro" id="IPR050910">
    <property type="entry name" value="JMJD6_ArgDemeth/LysHydrox"/>
</dbReference>
<dbReference type="SMART" id="SM00558">
    <property type="entry name" value="JmjC"/>
    <property type="match status" value="1"/>
</dbReference>
<dbReference type="PROSITE" id="PS51184">
    <property type="entry name" value="JMJC"/>
    <property type="match status" value="1"/>
</dbReference>
<dbReference type="InterPro" id="IPR036047">
    <property type="entry name" value="F-box-like_dom_sf"/>
</dbReference>
<feature type="domain" description="JmjC" evidence="3">
    <location>
        <begin position="264"/>
        <end position="423"/>
    </location>
</feature>
<evidence type="ECO:0000256" key="1">
    <source>
        <dbReference type="SAM" id="MobiDB-lite"/>
    </source>
</evidence>
<dbReference type="PANTHER" id="PTHR12480">
    <property type="entry name" value="ARGININE DEMETHYLASE AND LYSYL-HYDROXYLASE JMJD"/>
    <property type="match status" value="1"/>
</dbReference>
<dbReference type="Proteomes" id="UP001358417">
    <property type="component" value="Unassembled WGS sequence"/>
</dbReference>
<dbReference type="SUPFAM" id="SSF51197">
    <property type="entry name" value="Clavaminate synthase-like"/>
    <property type="match status" value="1"/>
</dbReference>
<dbReference type="GeneID" id="89970760"/>
<dbReference type="InterPro" id="IPR041667">
    <property type="entry name" value="Cupin_8"/>
</dbReference>
<dbReference type="InterPro" id="IPR003347">
    <property type="entry name" value="JmjC_dom"/>
</dbReference>
<dbReference type="InterPro" id="IPR001810">
    <property type="entry name" value="F-box_dom"/>
</dbReference>
<dbReference type="Pfam" id="PF12937">
    <property type="entry name" value="F-box-like"/>
    <property type="match status" value="1"/>
</dbReference>
<evidence type="ECO:0000259" key="2">
    <source>
        <dbReference type="PROSITE" id="PS50181"/>
    </source>
</evidence>
<name>A0AAV9NDG2_9EURO</name>
<feature type="domain" description="F-box" evidence="2">
    <location>
        <begin position="69"/>
        <end position="115"/>
    </location>
</feature>
<dbReference type="Gene3D" id="2.60.120.650">
    <property type="entry name" value="Cupin"/>
    <property type="match status" value="1"/>
</dbReference>
<dbReference type="SUPFAM" id="SSF81383">
    <property type="entry name" value="F-box domain"/>
    <property type="match status" value="1"/>
</dbReference>
<organism evidence="4 5">
    <name type="scientific">Exophiala bonariae</name>
    <dbReference type="NCBI Taxonomy" id="1690606"/>
    <lineage>
        <taxon>Eukaryota</taxon>
        <taxon>Fungi</taxon>
        <taxon>Dikarya</taxon>
        <taxon>Ascomycota</taxon>
        <taxon>Pezizomycotina</taxon>
        <taxon>Eurotiomycetes</taxon>
        <taxon>Chaetothyriomycetidae</taxon>
        <taxon>Chaetothyriales</taxon>
        <taxon>Herpotrichiellaceae</taxon>
        <taxon>Exophiala</taxon>
    </lineage>
</organism>
<evidence type="ECO:0000313" key="5">
    <source>
        <dbReference type="Proteomes" id="UP001358417"/>
    </source>
</evidence>
<dbReference type="GO" id="GO:0000987">
    <property type="term" value="F:cis-regulatory region sequence-specific DNA binding"/>
    <property type="evidence" value="ECO:0007669"/>
    <property type="project" value="TreeGrafter"/>
</dbReference>
<dbReference type="PROSITE" id="PS50181">
    <property type="entry name" value="FBOX"/>
    <property type="match status" value="1"/>
</dbReference>
<dbReference type="AlphaFoldDB" id="A0AAV9NDG2"/>
<dbReference type="RefSeq" id="XP_064706387.1">
    <property type="nucleotide sequence ID" value="XM_064846162.1"/>
</dbReference>
<accession>A0AAV9NDG2</accession>
<protein>
    <submittedName>
        <fullName evidence="4">Uncharacterized protein</fullName>
    </submittedName>
</protein>
<reference evidence="4 5" key="1">
    <citation type="submission" date="2023-08" db="EMBL/GenBank/DDBJ databases">
        <title>Black Yeasts Isolated from many extreme environments.</title>
        <authorList>
            <person name="Coleine C."/>
            <person name="Stajich J.E."/>
            <person name="Selbmann L."/>
        </authorList>
    </citation>
    <scope>NUCLEOTIDE SEQUENCE [LARGE SCALE GENOMIC DNA]</scope>
    <source>
        <strain evidence="4 5">CCFEE 5792</strain>
    </source>
</reference>
<evidence type="ECO:0000313" key="4">
    <source>
        <dbReference type="EMBL" id="KAK5052687.1"/>
    </source>
</evidence>
<proteinExistence type="predicted"/>
<dbReference type="EMBL" id="JAVRRD010000013">
    <property type="protein sequence ID" value="KAK5052687.1"/>
    <property type="molecule type" value="Genomic_DNA"/>
</dbReference>
<gene>
    <name evidence="4" type="ORF">LTR84_002553</name>
</gene>
<keyword evidence="5" id="KW-1185">Reference proteome</keyword>
<feature type="region of interest" description="Disordered" evidence="1">
    <location>
        <begin position="471"/>
        <end position="493"/>
    </location>
</feature>
<evidence type="ECO:0000259" key="3">
    <source>
        <dbReference type="PROSITE" id="PS51184"/>
    </source>
</evidence>
<dbReference type="Pfam" id="PF13621">
    <property type="entry name" value="Cupin_8"/>
    <property type="match status" value="1"/>
</dbReference>
<comment type="caution">
    <text evidence="4">The sequence shown here is derived from an EMBL/GenBank/DDBJ whole genome shotgun (WGS) entry which is preliminary data.</text>
</comment>
<sequence length="493" mass="55417">MQSVSTTTLLHSETNLISGEVEIEHGRFSTTWDGDIEQDIVEDALDQHPLGVRPSGNALTSVENAQKCMGLFETLPDSLTLLMLEFLDQDSLVNLGGTCKSLYAYCTYDQLWRDIAVNDMTPDFSWSGSWRASRRKLPSADLAKVDCRHVFSDALHRPFLCSQIPLSPYGSQIPQRNQIVRIAELSTEEFNAGWSDKPFVLTGPVKRWPVYNDWCQEHLLSRYGDSTFRAEGVDWPLSKYLEYMNSTKDESPLYLFDQSFVETMGLTVGKSSYQPPSCFEEDLFTLLGEQRPDHRWLIVGPERSGSTFHKDPNATSAWNAVIRGSKYWIMFPSSILPPGVYMSDDQGEVTSPLSIAEWLLSFHAEARETLGCIEGVCYEGEVLHVPSGWWHLVVNLEPAIAITQNFVPRSHVGAAYRFLKYKSNQVSGFKDNILDPCSLFMERLRDADPGLAATLVAAGEKKRKWENVVEADDDGGQRGGFSFGFGDDIEDEE</sequence>
<dbReference type="PANTHER" id="PTHR12480:SF21">
    <property type="entry name" value="JMJC DOMAIN-CONTAINING PROTEIN 8"/>
    <property type="match status" value="1"/>
</dbReference>